<evidence type="ECO:0008006" key="6">
    <source>
        <dbReference type="Google" id="ProtNLM"/>
    </source>
</evidence>
<keyword evidence="5" id="KW-1185">Reference proteome</keyword>
<dbReference type="GO" id="GO:0046856">
    <property type="term" value="P:phosphatidylinositol dephosphorylation"/>
    <property type="evidence" value="ECO:0007669"/>
    <property type="project" value="TreeGrafter"/>
</dbReference>
<dbReference type="PROSITE" id="PS50275">
    <property type="entry name" value="SAC"/>
    <property type="match status" value="1"/>
</dbReference>
<feature type="region of interest" description="Disordered" evidence="1">
    <location>
        <begin position="121"/>
        <end position="159"/>
    </location>
</feature>
<dbReference type="InParanoid" id="A0A163B282"/>
<dbReference type="STRING" id="763407.A0A163B282"/>
<feature type="compositionally biased region" description="Acidic residues" evidence="1">
    <location>
        <begin position="831"/>
        <end position="844"/>
    </location>
</feature>
<feature type="domain" description="SAC" evidence="2">
    <location>
        <begin position="249"/>
        <end position="595"/>
    </location>
</feature>
<dbReference type="EMBL" id="KV440974">
    <property type="protein sequence ID" value="OAD77891.1"/>
    <property type="molecule type" value="Genomic_DNA"/>
</dbReference>
<accession>A0A163B282</accession>
<evidence type="ECO:0000313" key="5">
    <source>
        <dbReference type="Proteomes" id="UP000077315"/>
    </source>
</evidence>
<dbReference type="Pfam" id="PF12456">
    <property type="entry name" value="hSac2"/>
    <property type="match status" value="1"/>
</dbReference>
<gene>
    <name evidence="4" type="ORF">PHYBLDRAFT_185667</name>
</gene>
<dbReference type="InterPro" id="IPR034753">
    <property type="entry name" value="hSac2"/>
</dbReference>
<evidence type="ECO:0000256" key="1">
    <source>
        <dbReference type="SAM" id="MobiDB-lite"/>
    </source>
</evidence>
<dbReference type="GeneID" id="29000025"/>
<feature type="compositionally biased region" description="Polar residues" evidence="1">
    <location>
        <begin position="138"/>
        <end position="149"/>
    </location>
</feature>
<proteinExistence type="predicted"/>
<dbReference type="InterPro" id="IPR002013">
    <property type="entry name" value="SAC_dom"/>
</dbReference>
<dbReference type="GO" id="GO:0043812">
    <property type="term" value="F:phosphatidylinositol-4-phosphate phosphatase activity"/>
    <property type="evidence" value="ECO:0007669"/>
    <property type="project" value="TreeGrafter"/>
</dbReference>
<dbReference type="InterPro" id="IPR022158">
    <property type="entry name" value="Inositol_phosphatase"/>
</dbReference>
<reference evidence="5" key="1">
    <citation type="submission" date="2015-06" db="EMBL/GenBank/DDBJ databases">
        <title>Expansion of signal transduction pathways in fungi by whole-genome duplication.</title>
        <authorList>
            <consortium name="DOE Joint Genome Institute"/>
            <person name="Corrochano L.M."/>
            <person name="Kuo A."/>
            <person name="Marcet-Houben M."/>
            <person name="Polaino S."/>
            <person name="Salamov A."/>
            <person name="Villalobos J.M."/>
            <person name="Alvarez M.I."/>
            <person name="Avalos J."/>
            <person name="Benito E.P."/>
            <person name="Benoit I."/>
            <person name="Burger G."/>
            <person name="Camino L.P."/>
            <person name="Canovas D."/>
            <person name="Cerda-Olmedo E."/>
            <person name="Cheng J.-F."/>
            <person name="Dominguez A."/>
            <person name="Elias M."/>
            <person name="Eslava A.P."/>
            <person name="Glaser F."/>
            <person name="Grimwood J."/>
            <person name="Gutierrez G."/>
            <person name="Heitman J."/>
            <person name="Henrissat B."/>
            <person name="Iturriaga E.A."/>
            <person name="Lang B.F."/>
            <person name="Lavin J.L."/>
            <person name="Lee S."/>
            <person name="Li W."/>
            <person name="Lindquist E."/>
            <person name="Lopez-Garcia S."/>
            <person name="Luque E.M."/>
            <person name="Marcos A.T."/>
            <person name="Martin J."/>
            <person name="McCluskey K."/>
            <person name="Medina H.R."/>
            <person name="Miralles-Duran A."/>
            <person name="Miyazaki A."/>
            <person name="Munoz-Torres E."/>
            <person name="Oguiza J.A."/>
            <person name="Ohm R."/>
            <person name="Olmedo M."/>
            <person name="Orejas M."/>
            <person name="Ortiz-Castellanos L."/>
            <person name="Pisabarro A.G."/>
            <person name="Rodriguez-Romero J."/>
            <person name="Ruiz-Herrera J."/>
            <person name="Ruiz-Vazquez R."/>
            <person name="Sanz C."/>
            <person name="Schackwitz W."/>
            <person name="Schmutz J."/>
            <person name="Shahriari M."/>
            <person name="Shelest E."/>
            <person name="Silva-Franco F."/>
            <person name="Soanes D."/>
            <person name="Syed K."/>
            <person name="Tagua V.G."/>
            <person name="Talbot N.J."/>
            <person name="Thon M."/>
            <person name="De vries R.P."/>
            <person name="Wiebenga A."/>
            <person name="Yadav J.S."/>
            <person name="Braun E.L."/>
            <person name="Baker S."/>
            <person name="Garre V."/>
            <person name="Horwitz B."/>
            <person name="Torres-Martinez S."/>
            <person name="Idnurm A."/>
            <person name="Herrera-Estrella A."/>
            <person name="Gabaldon T."/>
            <person name="Grigoriev I.V."/>
        </authorList>
    </citation>
    <scope>NUCLEOTIDE SEQUENCE [LARGE SCALE GENOMIC DNA]</scope>
    <source>
        <strain evidence="5">NRRL 1555(-)</strain>
    </source>
</reference>
<name>A0A163B282_PHYB8</name>
<feature type="region of interest" description="Disordered" evidence="1">
    <location>
        <begin position="808"/>
        <end position="844"/>
    </location>
</feature>
<dbReference type="VEuPathDB" id="FungiDB:PHYBLDRAFT_185667"/>
<dbReference type="Proteomes" id="UP000077315">
    <property type="component" value="Unassembled WGS sequence"/>
</dbReference>
<dbReference type="AlphaFoldDB" id="A0A163B282"/>
<dbReference type="Pfam" id="PF02383">
    <property type="entry name" value="Syja_N"/>
    <property type="match status" value="1"/>
</dbReference>
<evidence type="ECO:0000313" key="4">
    <source>
        <dbReference type="EMBL" id="OAD77891.1"/>
    </source>
</evidence>
<dbReference type="PROSITE" id="PS51791">
    <property type="entry name" value="HSAC2"/>
    <property type="match status" value="1"/>
</dbReference>
<sequence length="927" mass="105821">MKLPNTFSQLPTLSSETMYLYVAEDRFVFTRGKNILEIAFEGQLMTRLDNYEPSKDVSIYEVYGIVGIMEGGLEKYLVVITHVQTRGLIFGKPVYSIEKVACLSFNSTKAKDRLNAKAKAIRTPEDSESDEEFPVETIKSTTDTKTENFTPIKLPPPGSGPLTSPDGTNIQPPILHPSNSLITRLKRSLGKKKNEERPILNDGVDEEVNEPMVIKEEDIVESKSAEEDISLTWTTSEDTVLENRLLSQVTELFGRSMFLFSYDLDITNSFQKTYEKTKVEPSLLDLPLYKQVEKRFWWNEHISRDLIKQKLDEWVLPVMQGAMQLEPCEVDGYPFDFVLVSRRSRERAGMRYQRRGINEHGEVANFVETEQIVLFEREGIQHVVSYIQTRGSSTVSPIKIPVFWSQSPYSLHPAPTLERTEAENDDAFKAHFCKQESLYGKQIAVNLTELSGRESIVGQEYRKHVEHLGDPNIKYVEFDFHRETKGMRFENISKLSTSLSDDLSKVAYFWEAGEPGAETVYCKQTGVFRTNCMDCLDRTNVVQSAFGRSVLNLQLMRFGITEYPDKGIRFYEEFEKRFNNAWANNGDMISRMYAGTSALKGDFTRTGKRNITGMMNDASNSLARMYFNTVKDFWRQATVDFVLGKNLWVLTNNAGYHKFEIFRHVPQATLMSAEPGIERRWAKIRSDAVEISSEIVIADDEVKISGWTLLSPVETQKRNAKKFEEKVVLLTEKAIYVCSYNYNLEKVVQFKRISLDTIIHLQIGEYILSSLSPTSRRPDQNYGFLLFYRANGEIVRWNTGSIRNQSLGDLNIDSNETNSRGDSGRRHDSDDNSSDSSDSDSDGDDGNAFVAFKAVRYNALGELPEDKVLNCRDQVRKIVSEIADACGHSTKDERFVEHKPIISLEQAEKTDGIFKTMGYKIKKAIWI</sequence>
<evidence type="ECO:0000259" key="2">
    <source>
        <dbReference type="PROSITE" id="PS50275"/>
    </source>
</evidence>
<dbReference type="RefSeq" id="XP_018295931.1">
    <property type="nucleotide sequence ID" value="XM_018439119.1"/>
</dbReference>
<dbReference type="PANTHER" id="PTHR45662:SF7">
    <property type="entry name" value="SACI DOMAIN PROTEIN (AFU_ORTHOLOGUE AFUA_1G15890)"/>
    <property type="match status" value="1"/>
</dbReference>
<protein>
    <recommendedName>
        <fullName evidence="6">SAC domain-containing protein</fullName>
    </recommendedName>
</protein>
<dbReference type="PANTHER" id="PTHR45662">
    <property type="entry name" value="PHOSPHATIDYLINOSITIDE PHOSPHATASE SAC1"/>
    <property type="match status" value="1"/>
</dbReference>
<feature type="compositionally biased region" description="Polar residues" evidence="1">
    <location>
        <begin position="808"/>
        <end position="817"/>
    </location>
</feature>
<organism evidence="4 5">
    <name type="scientific">Phycomyces blakesleeanus (strain ATCC 8743b / DSM 1359 / FGSC 10004 / NBRC 33097 / NRRL 1555)</name>
    <dbReference type="NCBI Taxonomy" id="763407"/>
    <lineage>
        <taxon>Eukaryota</taxon>
        <taxon>Fungi</taxon>
        <taxon>Fungi incertae sedis</taxon>
        <taxon>Mucoromycota</taxon>
        <taxon>Mucoromycotina</taxon>
        <taxon>Mucoromycetes</taxon>
        <taxon>Mucorales</taxon>
        <taxon>Phycomycetaceae</taxon>
        <taxon>Phycomyces</taxon>
    </lineage>
</organism>
<evidence type="ECO:0000259" key="3">
    <source>
        <dbReference type="PROSITE" id="PS51791"/>
    </source>
</evidence>
<feature type="domain" description="HSac2" evidence="3">
    <location>
        <begin position="679"/>
        <end position="832"/>
    </location>
</feature>
<dbReference type="GO" id="GO:0005783">
    <property type="term" value="C:endoplasmic reticulum"/>
    <property type="evidence" value="ECO:0007669"/>
    <property type="project" value="TreeGrafter"/>
</dbReference>
<dbReference type="OrthoDB" id="405996at2759"/>